<feature type="binding site" evidence="6">
    <location>
        <begin position="79"/>
        <end position="83"/>
    </location>
    <ligand>
        <name>GTP</name>
        <dbReference type="ChEBI" id="CHEBI:37565"/>
    </ligand>
</feature>
<keyword evidence="5 6" id="KW-0342">GTP-binding</keyword>
<feature type="binding site" evidence="6">
    <location>
        <begin position="32"/>
        <end position="39"/>
    </location>
    <ligand>
        <name>GTP</name>
        <dbReference type="ChEBI" id="CHEBI:37565"/>
    </ligand>
</feature>
<keyword evidence="6" id="KW-1003">Cell membrane</keyword>
<protein>
    <recommendedName>
        <fullName evidence="2 6">GTPase Era</fullName>
    </recommendedName>
</protein>
<dbReference type="Gene3D" id="3.40.50.300">
    <property type="entry name" value="P-loop containing nucleotide triphosphate hydrolases"/>
    <property type="match status" value="1"/>
</dbReference>
<feature type="region of interest" description="G1" evidence="7">
    <location>
        <begin position="32"/>
        <end position="39"/>
    </location>
</feature>
<dbReference type="PANTHER" id="PTHR42698">
    <property type="entry name" value="GTPASE ERA"/>
    <property type="match status" value="1"/>
</dbReference>
<evidence type="ECO:0000256" key="1">
    <source>
        <dbReference type="ARBA" id="ARBA00007921"/>
    </source>
</evidence>
<feature type="region of interest" description="G2" evidence="7">
    <location>
        <begin position="58"/>
        <end position="62"/>
    </location>
</feature>
<keyword evidence="6" id="KW-0690">Ribosome biogenesis</keyword>
<evidence type="ECO:0000256" key="6">
    <source>
        <dbReference type="HAMAP-Rule" id="MF_00367"/>
    </source>
</evidence>
<sequence>MGAMSARPNTEAAAQQAENTAPHRAGFACFVGRPNAGKSTLTNALVGQKVAITSNRPQTTRHTVRGIVHRDDAQLILVDTPGLHKPRTLLGERLNDVVRTTWAEVDVIGFCLPADQKLGPGDKFIVKELAGIKKTPKIAIITKTDLVEPKALAEQLLAVSALADELGFEWAEIIPVSAVKAEQEAGRTPSDKGGGGRGAGQVDLLADLIAPLLPESPPLYPEGDLTDEPEMVMVAELIREAALEGVRDELPHSIAVVVEEMLPREDRPADKPLLDIHANVYIERPSQKGIIIGPKGKRLKDVGTKSRKHIEALLGTPVFLDLHVKVAKDWQRDPKQLRKLGF</sequence>
<comment type="function">
    <text evidence="6">An essential GTPase that binds both GDP and GTP, with rapid nucleotide exchange. Plays a role in 16S rRNA processing and 30S ribosomal subunit biogenesis and possibly also in cell cycle regulation and energy metabolism.</text>
</comment>
<dbReference type="Pfam" id="PF07650">
    <property type="entry name" value="KH_2"/>
    <property type="match status" value="1"/>
</dbReference>
<keyword evidence="3 6" id="KW-0547">Nucleotide-binding</keyword>
<dbReference type="InterPro" id="IPR015946">
    <property type="entry name" value="KH_dom-like_a/b"/>
</dbReference>
<evidence type="ECO:0000256" key="7">
    <source>
        <dbReference type="PROSITE-ProRule" id="PRU01050"/>
    </source>
</evidence>
<keyword evidence="6" id="KW-0963">Cytoplasm</keyword>
<name>A0ABY9JFM6_9ACTN</name>
<feature type="domain" description="Era-type G" evidence="9">
    <location>
        <begin position="24"/>
        <end position="215"/>
    </location>
</feature>
<evidence type="ECO:0000313" key="10">
    <source>
        <dbReference type="EMBL" id="WLQ66547.1"/>
    </source>
</evidence>
<dbReference type="PROSITE" id="PS51713">
    <property type="entry name" value="G_ERA"/>
    <property type="match status" value="1"/>
</dbReference>
<evidence type="ECO:0000256" key="2">
    <source>
        <dbReference type="ARBA" id="ARBA00020484"/>
    </source>
</evidence>
<dbReference type="InterPro" id="IPR004044">
    <property type="entry name" value="KH_dom_type_2"/>
</dbReference>
<dbReference type="CDD" id="cd22534">
    <property type="entry name" value="KH-II_Era"/>
    <property type="match status" value="1"/>
</dbReference>
<reference evidence="10 11" key="1">
    <citation type="submission" date="2023-03" db="EMBL/GenBank/DDBJ databases">
        <title>Isolation and description of six Streptomyces strains from soil environments, able to metabolize different microbial glucans.</title>
        <authorList>
            <person name="Widen T."/>
            <person name="Larsbrink J."/>
        </authorList>
    </citation>
    <scope>NUCLEOTIDE SEQUENCE [LARGE SCALE GENOMIC DNA]</scope>
    <source>
        <strain evidence="10 11">Alt3</strain>
    </source>
</reference>
<dbReference type="CDD" id="cd04163">
    <property type="entry name" value="Era"/>
    <property type="match status" value="1"/>
</dbReference>
<dbReference type="InterPro" id="IPR006073">
    <property type="entry name" value="GTP-bd"/>
</dbReference>
<feature type="binding site" evidence="6">
    <location>
        <begin position="142"/>
        <end position="145"/>
    </location>
    <ligand>
        <name>GTP</name>
        <dbReference type="ChEBI" id="CHEBI:37565"/>
    </ligand>
</feature>
<comment type="subunit">
    <text evidence="6">Monomer.</text>
</comment>
<dbReference type="InterPro" id="IPR009019">
    <property type="entry name" value="KH_sf_prok-type"/>
</dbReference>
<dbReference type="SUPFAM" id="SSF54814">
    <property type="entry name" value="Prokaryotic type KH domain (KH-domain type II)"/>
    <property type="match status" value="1"/>
</dbReference>
<dbReference type="PANTHER" id="PTHR42698:SF1">
    <property type="entry name" value="GTPASE ERA, MITOCHONDRIAL"/>
    <property type="match status" value="1"/>
</dbReference>
<evidence type="ECO:0000259" key="8">
    <source>
        <dbReference type="PROSITE" id="PS50823"/>
    </source>
</evidence>
<feature type="region of interest" description="G3" evidence="7">
    <location>
        <begin position="79"/>
        <end position="82"/>
    </location>
</feature>
<evidence type="ECO:0000256" key="4">
    <source>
        <dbReference type="ARBA" id="ARBA00022884"/>
    </source>
</evidence>
<comment type="similarity">
    <text evidence="1 6 7">Belongs to the TRAFAC class TrmE-Era-EngA-EngB-Septin-like GTPase superfamily. Era GTPase family.</text>
</comment>
<dbReference type="Gene3D" id="3.30.300.20">
    <property type="match status" value="1"/>
</dbReference>
<dbReference type="Proteomes" id="UP001224433">
    <property type="component" value="Chromosome"/>
</dbReference>
<dbReference type="EMBL" id="CP120983">
    <property type="protein sequence ID" value="WLQ66547.1"/>
    <property type="molecule type" value="Genomic_DNA"/>
</dbReference>
<evidence type="ECO:0000256" key="3">
    <source>
        <dbReference type="ARBA" id="ARBA00022741"/>
    </source>
</evidence>
<accession>A0ABY9JFM6</accession>
<dbReference type="RefSeq" id="WP_187282401.1">
    <property type="nucleotide sequence ID" value="NZ_CP120983.1"/>
</dbReference>
<comment type="subcellular location">
    <subcellularLocation>
        <location evidence="6">Cytoplasm</location>
    </subcellularLocation>
    <subcellularLocation>
        <location evidence="6">Cell membrane</location>
        <topology evidence="6">Peripheral membrane protein</topology>
    </subcellularLocation>
</comment>
<keyword evidence="11" id="KW-1185">Reference proteome</keyword>
<dbReference type="NCBIfam" id="TIGR00231">
    <property type="entry name" value="small_GTP"/>
    <property type="match status" value="1"/>
</dbReference>
<dbReference type="SUPFAM" id="SSF52540">
    <property type="entry name" value="P-loop containing nucleoside triphosphate hydrolases"/>
    <property type="match status" value="1"/>
</dbReference>
<organism evidence="10 11">
    <name type="scientific">Streptomyces glycanivorans</name>
    <dbReference type="NCBI Taxonomy" id="3033808"/>
    <lineage>
        <taxon>Bacteria</taxon>
        <taxon>Bacillati</taxon>
        <taxon>Actinomycetota</taxon>
        <taxon>Actinomycetes</taxon>
        <taxon>Kitasatosporales</taxon>
        <taxon>Streptomycetaceae</taxon>
        <taxon>Streptomyces</taxon>
    </lineage>
</organism>
<proteinExistence type="inferred from homology"/>
<keyword evidence="4 6" id="KW-0694">RNA-binding</keyword>
<evidence type="ECO:0000313" key="11">
    <source>
        <dbReference type="Proteomes" id="UP001224433"/>
    </source>
</evidence>
<gene>
    <name evidence="6" type="primary">era</name>
    <name evidence="10" type="ORF">P8A20_24540</name>
</gene>
<feature type="region of interest" description="G5" evidence="7">
    <location>
        <begin position="176"/>
        <end position="178"/>
    </location>
</feature>
<evidence type="ECO:0000259" key="9">
    <source>
        <dbReference type="PROSITE" id="PS51713"/>
    </source>
</evidence>
<dbReference type="HAMAP" id="MF_00367">
    <property type="entry name" value="GTPase_Era"/>
    <property type="match status" value="1"/>
</dbReference>
<keyword evidence="6" id="KW-0699">rRNA-binding</keyword>
<evidence type="ECO:0000256" key="5">
    <source>
        <dbReference type="ARBA" id="ARBA00023134"/>
    </source>
</evidence>
<dbReference type="InterPro" id="IPR005225">
    <property type="entry name" value="Small_GTP-bd"/>
</dbReference>
<dbReference type="InterPro" id="IPR027417">
    <property type="entry name" value="P-loop_NTPase"/>
</dbReference>
<keyword evidence="6" id="KW-0472">Membrane</keyword>
<dbReference type="PROSITE" id="PS50823">
    <property type="entry name" value="KH_TYPE_2"/>
    <property type="match status" value="1"/>
</dbReference>
<dbReference type="Pfam" id="PF01926">
    <property type="entry name" value="MMR_HSR1"/>
    <property type="match status" value="1"/>
</dbReference>
<dbReference type="InterPro" id="IPR005662">
    <property type="entry name" value="GTPase_Era-like"/>
</dbReference>
<feature type="region of interest" description="G4" evidence="7">
    <location>
        <begin position="142"/>
        <end position="145"/>
    </location>
</feature>
<feature type="domain" description="KH type-2" evidence="8">
    <location>
        <begin position="246"/>
        <end position="328"/>
    </location>
</feature>
<dbReference type="InterPro" id="IPR030388">
    <property type="entry name" value="G_ERA_dom"/>
</dbReference>